<accession>A0A5S4V2Y2</accession>
<proteinExistence type="predicted"/>
<gene>
    <name evidence="2" type="ORF">FYC51_00925</name>
</gene>
<dbReference type="InterPro" id="IPR050426">
    <property type="entry name" value="Glycosyltransferase_28"/>
</dbReference>
<reference evidence="2 3" key="1">
    <citation type="submission" date="2019-08" db="EMBL/GenBank/DDBJ databases">
        <authorList>
            <person name="Hu J."/>
        </authorList>
    </citation>
    <scope>NUCLEOTIDE SEQUENCE [LARGE SCALE GENOMIC DNA]</scope>
    <source>
        <strain evidence="2 3">NEAU-184</strain>
    </source>
</reference>
<dbReference type="InterPro" id="IPR002213">
    <property type="entry name" value="UDP_glucos_trans"/>
</dbReference>
<dbReference type="InterPro" id="IPR010610">
    <property type="entry name" value="EryCIII-like_C"/>
</dbReference>
<dbReference type="RefSeq" id="WP_148731833.1">
    <property type="nucleotide sequence ID" value="NZ_VSSB01000001.1"/>
</dbReference>
<feature type="domain" description="Erythromycin biosynthesis protein CIII-like C-terminal" evidence="1">
    <location>
        <begin position="246"/>
        <end position="346"/>
    </location>
</feature>
<dbReference type="Proteomes" id="UP000325243">
    <property type="component" value="Unassembled WGS sequence"/>
</dbReference>
<dbReference type="CDD" id="cd03784">
    <property type="entry name" value="GT1_Gtf-like"/>
    <property type="match status" value="1"/>
</dbReference>
<sequence length="379" mass="39842">MTSVTLVTVDAGGNAPPMLDIARTLVRRGEDVRVLGHERQRDRVAATGAAFEPLDALAYWDCTIPRSLPSTLGQFSRLGSDGPLRREVASRLRSDGTDVALVDCLTASAVLGARDAGVPNAVLFHTFLAYWRGAYAGGPVGVVSRLRGIDLRAAWKAADARIVTADATLDPAARDGEPGTAWVGPTDTGVPARPDPDRPPLVVVSLSTTWLPGQTSAYQRIVTALGSLPVRGLVTAGGIVPDRPIDLPANVEWAERRRHADVLPEAALVIGHGGHSTTSTALAHDLPLVILPMNPHADQPMVANAIERRGAGVALSPRARPEQVAEAVVRALGDQGMAAAAADLGRRIRSADAADAASDRLLALVRREARSPERSPEDA</sequence>
<dbReference type="EMBL" id="VSSB01000001">
    <property type="protein sequence ID" value="TYL52369.1"/>
    <property type="molecule type" value="Genomic_DNA"/>
</dbReference>
<dbReference type="SUPFAM" id="SSF53756">
    <property type="entry name" value="UDP-Glycosyltransferase/glycogen phosphorylase"/>
    <property type="match status" value="1"/>
</dbReference>
<dbReference type="Pfam" id="PF06722">
    <property type="entry name" value="EryCIII-like_C"/>
    <property type="match status" value="1"/>
</dbReference>
<protein>
    <submittedName>
        <fullName evidence="2">UDP-glucuronosyltransferase</fullName>
    </submittedName>
</protein>
<dbReference type="Gene3D" id="3.40.50.2000">
    <property type="entry name" value="Glycogen Phosphorylase B"/>
    <property type="match status" value="2"/>
</dbReference>
<dbReference type="AlphaFoldDB" id="A0A5S4V2Y2"/>
<evidence type="ECO:0000313" key="3">
    <source>
        <dbReference type="Proteomes" id="UP000325243"/>
    </source>
</evidence>
<dbReference type="GO" id="GO:0017000">
    <property type="term" value="P:antibiotic biosynthetic process"/>
    <property type="evidence" value="ECO:0007669"/>
    <property type="project" value="UniProtKB-ARBA"/>
</dbReference>
<dbReference type="GO" id="GO:0016758">
    <property type="term" value="F:hexosyltransferase activity"/>
    <property type="evidence" value="ECO:0007669"/>
    <property type="project" value="UniProtKB-ARBA"/>
</dbReference>
<organism evidence="2 3">
    <name type="scientific">Agromyces mariniharenae</name>
    <dbReference type="NCBI Taxonomy" id="2604423"/>
    <lineage>
        <taxon>Bacteria</taxon>
        <taxon>Bacillati</taxon>
        <taxon>Actinomycetota</taxon>
        <taxon>Actinomycetes</taxon>
        <taxon>Micrococcales</taxon>
        <taxon>Microbacteriaceae</taxon>
        <taxon>Agromyces</taxon>
    </lineage>
</organism>
<keyword evidence="3" id="KW-1185">Reference proteome</keyword>
<dbReference type="PANTHER" id="PTHR48050">
    <property type="entry name" value="STEROL 3-BETA-GLUCOSYLTRANSFERASE"/>
    <property type="match status" value="1"/>
</dbReference>
<dbReference type="GO" id="GO:0008194">
    <property type="term" value="F:UDP-glycosyltransferase activity"/>
    <property type="evidence" value="ECO:0007669"/>
    <property type="project" value="InterPro"/>
</dbReference>
<dbReference type="PANTHER" id="PTHR48050:SF13">
    <property type="entry name" value="STEROL 3-BETA-GLUCOSYLTRANSFERASE UGT80A2"/>
    <property type="match status" value="1"/>
</dbReference>
<comment type="caution">
    <text evidence="2">The sequence shown here is derived from an EMBL/GenBank/DDBJ whole genome shotgun (WGS) entry which is preliminary data.</text>
</comment>
<evidence type="ECO:0000313" key="2">
    <source>
        <dbReference type="EMBL" id="TYL52369.1"/>
    </source>
</evidence>
<keyword evidence="2" id="KW-0808">Transferase</keyword>
<name>A0A5S4V2Y2_9MICO</name>
<evidence type="ECO:0000259" key="1">
    <source>
        <dbReference type="Pfam" id="PF06722"/>
    </source>
</evidence>